<name>A0ABW6VNQ6_MICFU</name>
<protein>
    <submittedName>
        <fullName evidence="2">Helix-turn-helix domain-containing protein</fullName>
    </submittedName>
</protein>
<dbReference type="InterPro" id="IPR041657">
    <property type="entry name" value="HTH_17"/>
</dbReference>
<keyword evidence="3" id="KW-1185">Reference proteome</keyword>
<gene>
    <name evidence="2" type="ORF">ACFY05_42150</name>
</gene>
<dbReference type="RefSeq" id="WP_387348214.1">
    <property type="nucleotide sequence ID" value="NZ_JBIAXI010000049.1"/>
</dbReference>
<dbReference type="EMBL" id="JBIAXI010000049">
    <property type="protein sequence ID" value="MFF4779439.1"/>
    <property type="molecule type" value="Genomic_DNA"/>
</dbReference>
<evidence type="ECO:0000313" key="3">
    <source>
        <dbReference type="Proteomes" id="UP001602119"/>
    </source>
</evidence>
<accession>A0ABW6VNQ6</accession>
<sequence length="61" mass="6655">MPCPDPEVQPILTVPEMGQILGLRSRAAAYKAVHSGDIPFIRVGKRLMIPTAELRKMLGLA</sequence>
<dbReference type="Proteomes" id="UP001602119">
    <property type="component" value="Unassembled WGS sequence"/>
</dbReference>
<evidence type="ECO:0000313" key="2">
    <source>
        <dbReference type="EMBL" id="MFF4779439.1"/>
    </source>
</evidence>
<proteinExistence type="predicted"/>
<organism evidence="2 3">
    <name type="scientific">Microtetraspora fusca</name>
    <dbReference type="NCBI Taxonomy" id="1997"/>
    <lineage>
        <taxon>Bacteria</taxon>
        <taxon>Bacillati</taxon>
        <taxon>Actinomycetota</taxon>
        <taxon>Actinomycetes</taxon>
        <taxon>Streptosporangiales</taxon>
        <taxon>Streptosporangiaceae</taxon>
        <taxon>Microtetraspora</taxon>
    </lineage>
</organism>
<dbReference type="Pfam" id="PF12728">
    <property type="entry name" value="HTH_17"/>
    <property type="match status" value="1"/>
</dbReference>
<comment type="caution">
    <text evidence="2">The sequence shown here is derived from an EMBL/GenBank/DDBJ whole genome shotgun (WGS) entry which is preliminary data.</text>
</comment>
<reference evidence="2 3" key="1">
    <citation type="submission" date="2024-10" db="EMBL/GenBank/DDBJ databases">
        <title>The Natural Products Discovery Center: Release of the First 8490 Sequenced Strains for Exploring Actinobacteria Biosynthetic Diversity.</title>
        <authorList>
            <person name="Kalkreuter E."/>
            <person name="Kautsar S.A."/>
            <person name="Yang D."/>
            <person name="Bader C.D."/>
            <person name="Teijaro C.N."/>
            <person name="Fluegel L."/>
            <person name="Davis C.M."/>
            <person name="Simpson J.R."/>
            <person name="Lauterbach L."/>
            <person name="Steele A.D."/>
            <person name="Gui C."/>
            <person name="Meng S."/>
            <person name="Li G."/>
            <person name="Viehrig K."/>
            <person name="Ye F."/>
            <person name="Su P."/>
            <person name="Kiefer A.F."/>
            <person name="Nichols A."/>
            <person name="Cepeda A.J."/>
            <person name="Yan W."/>
            <person name="Fan B."/>
            <person name="Jiang Y."/>
            <person name="Adhikari A."/>
            <person name="Zheng C.-J."/>
            <person name="Schuster L."/>
            <person name="Cowan T.M."/>
            <person name="Smanski M.J."/>
            <person name="Chevrette M.G."/>
            <person name="De Carvalho L.P.S."/>
            <person name="Shen B."/>
        </authorList>
    </citation>
    <scope>NUCLEOTIDE SEQUENCE [LARGE SCALE GENOMIC DNA]</scope>
    <source>
        <strain evidence="2 3">NPDC001281</strain>
    </source>
</reference>
<evidence type="ECO:0000259" key="1">
    <source>
        <dbReference type="Pfam" id="PF12728"/>
    </source>
</evidence>
<feature type="domain" description="Helix-turn-helix" evidence="1">
    <location>
        <begin position="12"/>
        <end position="58"/>
    </location>
</feature>